<feature type="non-terminal residue" evidence="1">
    <location>
        <position position="48"/>
    </location>
</feature>
<name>A0A0F9EJA3_9ZZZZ</name>
<comment type="caution">
    <text evidence="1">The sequence shown here is derived from an EMBL/GenBank/DDBJ whole genome shotgun (WGS) entry which is preliminary data.</text>
</comment>
<sequence>MGTASYPVAQTSSFHAYQPAAAPNIIGIAVSGEHLISFVSSPPQKLVS</sequence>
<reference evidence="1" key="1">
    <citation type="journal article" date="2015" name="Nature">
        <title>Complex archaea that bridge the gap between prokaryotes and eukaryotes.</title>
        <authorList>
            <person name="Spang A."/>
            <person name="Saw J.H."/>
            <person name="Jorgensen S.L."/>
            <person name="Zaremba-Niedzwiedzka K."/>
            <person name="Martijn J."/>
            <person name="Lind A.E."/>
            <person name="van Eijk R."/>
            <person name="Schleper C."/>
            <person name="Guy L."/>
            <person name="Ettema T.J."/>
        </authorList>
    </citation>
    <scope>NUCLEOTIDE SEQUENCE</scope>
</reference>
<accession>A0A0F9EJA3</accession>
<organism evidence="1">
    <name type="scientific">marine sediment metagenome</name>
    <dbReference type="NCBI Taxonomy" id="412755"/>
    <lineage>
        <taxon>unclassified sequences</taxon>
        <taxon>metagenomes</taxon>
        <taxon>ecological metagenomes</taxon>
    </lineage>
</organism>
<evidence type="ECO:0000313" key="1">
    <source>
        <dbReference type="EMBL" id="KKL74094.1"/>
    </source>
</evidence>
<protein>
    <submittedName>
        <fullName evidence="1">Uncharacterized protein</fullName>
    </submittedName>
</protein>
<dbReference type="AlphaFoldDB" id="A0A0F9EJA3"/>
<dbReference type="EMBL" id="LAZR01024758">
    <property type="protein sequence ID" value="KKL74094.1"/>
    <property type="molecule type" value="Genomic_DNA"/>
</dbReference>
<proteinExistence type="predicted"/>
<gene>
    <name evidence="1" type="ORF">LCGC14_2068290</name>
</gene>